<name>A0A8H4UDR5_9HYPO</name>
<organism evidence="1 2">
    <name type="scientific">Fusarium zealandicum</name>
    <dbReference type="NCBI Taxonomy" id="1053134"/>
    <lineage>
        <taxon>Eukaryota</taxon>
        <taxon>Fungi</taxon>
        <taxon>Dikarya</taxon>
        <taxon>Ascomycota</taxon>
        <taxon>Pezizomycotina</taxon>
        <taxon>Sordariomycetes</taxon>
        <taxon>Hypocreomycetidae</taxon>
        <taxon>Hypocreales</taxon>
        <taxon>Nectriaceae</taxon>
        <taxon>Fusarium</taxon>
        <taxon>Fusarium staphyleae species complex</taxon>
    </lineage>
</organism>
<dbReference type="EMBL" id="JABEYC010000780">
    <property type="protein sequence ID" value="KAF4974281.1"/>
    <property type="molecule type" value="Genomic_DNA"/>
</dbReference>
<gene>
    <name evidence="1" type="ORF">FZEAL_8803</name>
</gene>
<reference evidence="1" key="2">
    <citation type="submission" date="2020-05" db="EMBL/GenBank/DDBJ databases">
        <authorList>
            <person name="Kim H.-S."/>
            <person name="Proctor R.H."/>
            <person name="Brown D.W."/>
        </authorList>
    </citation>
    <scope>NUCLEOTIDE SEQUENCE</scope>
    <source>
        <strain evidence="1">NRRL 22465</strain>
    </source>
</reference>
<dbReference type="Proteomes" id="UP000635477">
    <property type="component" value="Unassembled WGS sequence"/>
</dbReference>
<evidence type="ECO:0000313" key="2">
    <source>
        <dbReference type="Proteomes" id="UP000635477"/>
    </source>
</evidence>
<accession>A0A8H4UDR5</accession>
<dbReference type="AlphaFoldDB" id="A0A8H4UDR5"/>
<protein>
    <submittedName>
        <fullName evidence="1">Uncharacterized protein</fullName>
    </submittedName>
</protein>
<proteinExistence type="predicted"/>
<evidence type="ECO:0000313" key="1">
    <source>
        <dbReference type="EMBL" id="KAF4974281.1"/>
    </source>
</evidence>
<keyword evidence="2" id="KW-1185">Reference proteome</keyword>
<reference evidence="1" key="1">
    <citation type="journal article" date="2020" name="BMC Genomics">
        <title>Correction to: Identification and distribution of gene clusters required for synthesis of sphingolipid metabolism inhibitors in diverse species of the filamentous fungus Fusarium.</title>
        <authorList>
            <person name="Kim H.S."/>
            <person name="Lohmar J.M."/>
            <person name="Busman M."/>
            <person name="Brown D.W."/>
            <person name="Naumann T.A."/>
            <person name="Divon H.H."/>
            <person name="Lysoe E."/>
            <person name="Uhlig S."/>
            <person name="Proctor R.H."/>
        </authorList>
    </citation>
    <scope>NUCLEOTIDE SEQUENCE</scope>
    <source>
        <strain evidence="1">NRRL 22465</strain>
    </source>
</reference>
<comment type="caution">
    <text evidence="1">The sequence shown here is derived from an EMBL/GenBank/DDBJ whole genome shotgun (WGS) entry which is preliminary data.</text>
</comment>
<sequence length="198" mass="23102">MLRNILGRISHLRPRTTLGSNVSRQLGSPFRAKSTEEMRKAMSQTQPGSLFGVKSDARGLGQMHKTLKQIRVREFNIRKRQEPFLEEWQQKPNESLSQQQRAETVIPERTTKTLHEMLKEDQRKTKDVLEAILKISDPKTKTSLVLQALEDKDRRINALPWHQRWDANFYEYGEPKYSDAVRVLALMSICSDLTKIWN</sequence>